<dbReference type="Proteomes" id="UP000095283">
    <property type="component" value="Unplaced"/>
</dbReference>
<keyword evidence="1" id="KW-0732">Signal</keyword>
<evidence type="ECO:0000313" key="2">
    <source>
        <dbReference type="Proteomes" id="UP000095283"/>
    </source>
</evidence>
<reference evidence="3" key="1">
    <citation type="submission" date="2016-11" db="UniProtKB">
        <authorList>
            <consortium name="WormBaseParasite"/>
        </authorList>
    </citation>
    <scope>IDENTIFICATION</scope>
</reference>
<evidence type="ECO:0000256" key="1">
    <source>
        <dbReference type="SAM" id="SignalP"/>
    </source>
</evidence>
<dbReference type="AlphaFoldDB" id="A0A1I7W976"/>
<sequence>MFATLFIFKALVSVTKSSKPMLSYAFVDGSLIKCLVNIASSFRYFTSSLSTYNKITRIFFFSFLI</sequence>
<accession>A0A1I7W976</accession>
<evidence type="ECO:0000313" key="3">
    <source>
        <dbReference type="WBParaSite" id="Hba_01188"/>
    </source>
</evidence>
<proteinExistence type="predicted"/>
<organism evidence="2 3">
    <name type="scientific">Heterorhabditis bacteriophora</name>
    <name type="common">Entomopathogenic nematode worm</name>
    <dbReference type="NCBI Taxonomy" id="37862"/>
    <lineage>
        <taxon>Eukaryota</taxon>
        <taxon>Metazoa</taxon>
        <taxon>Ecdysozoa</taxon>
        <taxon>Nematoda</taxon>
        <taxon>Chromadorea</taxon>
        <taxon>Rhabditida</taxon>
        <taxon>Rhabditina</taxon>
        <taxon>Rhabditomorpha</taxon>
        <taxon>Strongyloidea</taxon>
        <taxon>Heterorhabditidae</taxon>
        <taxon>Heterorhabditis</taxon>
    </lineage>
</organism>
<name>A0A1I7W976_HETBA</name>
<protein>
    <submittedName>
        <fullName evidence="3">Secreted protein</fullName>
    </submittedName>
</protein>
<feature type="chain" id="PRO_5009310600" evidence="1">
    <location>
        <begin position="18"/>
        <end position="65"/>
    </location>
</feature>
<feature type="signal peptide" evidence="1">
    <location>
        <begin position="1"/>
        <end position="17"/>
    </location>
</feature>
<dbReference type="WBParaSite" id="Hba_01188">
    <property type="protein sequence ID" value="Hba_01188"/>
    <property type="gene ID" value="Hba_01188"/>
</dbReference>
<keyword evidence="2" id="KW-1185">Reference proteome</keyword>